<keyword evidence="9" id="KW-0227">DNA damage</keyword>
<dbReference type="GO" id="GO:0006281">
    <property type="term" value="P:DNA repair"/>
    <property type="evidence" value="ECO:0007669"/>
    <property type="project" value="UniProtKB-KW"/>
</dbReference>
<dbReference type="OrthoDB" id="9802472at2"/>
<evidence type="ECO:0000256" key="17">
    <source>
        <dbReference type="ARBA" id="ARBA00023211"/>
    </source>
</evidence>
<keyword evidence="11" id="KW-0269">Exonuclease</keyword>
<dbReference type="NCBIfam" id="TIGR02779">
    <property type="entry name" value="NHEJ_ligase_lig"/>
    <property type="match status" value="1"/>
</dbReference>
<keyword evidence="17" id="KW-0464">Manganese</keyword>
<keyword evidence="8" id="KW-0547">Nucleotide-binding</keyword>
<evidence type="ECO:0000256" key="13">
    <source>
        <dbReference type="ARBA" id="ARBA00022932"/>
    </source>
</evidence>
<evidence type="ECO:0000256" key="11">
    <source>
        <dbReference type="ARBA" id="ARBA00022839"/>
    </source>
</evidence>
<dbReference type="GO" id="GO:0004527">
    <property type="term" value="F:exonuclease activity"/>
    <property type="evidence" value="ECO:0007669"/>
    <property type="project" value="UniProtKB-KW"/>
</dbReference>
<dbReference type="PANTHER" id="PTHR42705:SF2">
    <property type="entry name" value="BIFUNCTIONAL NON-HOMOLOGOUS END JOINING PROTEIN LIGD"/>
    <property type="match status" value="1"/>
</dbReference>
<dbReference type="STRING" id="1246626.BleG1_3934"/>
<dbReference type="InterPro" id="IPR052171">
    <property type="entry name" value="NHEJ_LigD"/>
</dbReference>
<keyword evidence="7" id="KW-0479">Metal-binding</keyword>
<organism evidence="24 25">
    <name type="scientific">Shouchella lehensis G1</name>
    <dbReference type="NCBI Taxonomy" id="1246626"/>
    <lineage>
        <taxon>Bacteria</taxon>
        <taxon>Bacillati</taxon>
        <taxon>Bacillota</taxon>
        <taxon>Bacilli</taxon>
        <taxon>Bacillales</taxon>
        <taxon>Bacillaceae</taxon>
        <taxon>Shouchella</taxon>
    </lineage>
</organism>
<keyword evidence="14" id="KW-0238">DNA-binding</keyword>
<evidence type="ECO:0000256" key="4">
    <source>
        <dbReference type="ARBA" id="ARBA00022679"/>
    </source>
</evidence>
<evidence type="ECO:0000256" key="12">
    <source>
        <dbReference type="ARBA" id="ARBA00022840"/>
    </source>
</evidence>
<dbReference type="PROSITE" id="PS50160">
    <property type="entry name" value="DNA_LIGASE_A3"/>
    <property type="match status" value="1"/>
</dbReference>
<evidence type="ECO:0000256" key="16">
    <source>
        <dbReference type="ARBA" id="ARBA00023204"/>
    </source>
</evidence>
<dbReference type="NCBIfam" id="NF007211">
    <property type="entry name" value="PRK09633.1"/>
    <property type="match status" value="1"/>
</dbReference>
<evidence type="ECO:0000256" key="19">
    <source>
        <dbReference type="ARBA" id="ARBA00029943"/>
    </source>
</evidence>
<dbReference type="eggNOG" id="COG1793">
    <property type="taxonomic scope" value="Bacteria"/>
</dbReference>
<dbReference type="InterPro" id="IPR014145">
    <property type="entry name" value="LigD_pol_dom"/>
</dbReference>
<evidence type="ECO:0000256" key="9">
    <source>
        <dbReference type="ARBA" id="ARBA00022763"/>
    </source>
</evidence>
<evidence type="ECO:0000256" key="6">
    <source>
        <dbReference type="ARBA" id="ARBA00022722"/>
    </source>
</evidence>
<dbReference type="PROSITE" id="PS00697">
    <property type="entry name" value="DNA_LIGASE_A1"/>
    <property type="match status" value="1"/>
</dbReference>
<keyword evidence="3 24" id="KW-0436">Ligase</keyword>
<evidence type="ECO:0000256" key="15">
    <source>
        <dbReference type="ARBA" id="ARBA00023172"/>
    </source>
</evidence>
<dbReference type="AlphaFoldDB" id="A0A060LZ04"/>
<evidence type="ECO:0000256" key="14">
    <source>
        <dbReference type="ARBA" id="ARBA00023125"/>
    </source>
</evidence>
<sequence>MKPMLATAAATVPKGDQWSYEVKYDGFRCLLHWDKDGPALFSRNEKELSKAFPEIIQACLQIEEKIKKHLPLIIDAEIVSLANPYQSTFSIVHRRAKLRSNTQITNYSQRLPVSLMAFDLLMEKGRSLTDLPLKERRRKLNLLENQTPTLAIIQTYKNLKEIETIVKKYNGEGIVAKKNTSTYISKRSSQWVKIKNYRYVHVILTEYDKQNSYFQGAVYQQDTLVPIVQFSHGLHADNRKALASLFEKNGERVGQERWTLPPSICVEVGCISFDGDQLREPFFQSFLLEERVEDCTWQNLLSQLQPLPANVVVTSDDKPIWPAIQYTKMDYLQYLHEVASTMLPFLTNRLLTTIRYPHGAESEAFYQKNCPDYAPDFIHTHNRDGINYIVCHSLESLLWLGNQLALEYHLPFQNKDQSCPSEIVFDLDPPSVEQFSLAVKAALALKEVITSFGLMVYIKTSGNKGLQLYLPLPEETFTYQETRVFCQFISRYVVEQHPEHFTLERLKKNRANRLYVDYLQHDEGKTLIAPYSPRGHSGGLVATPLYWEEVTNQLSPSLFTLTHVVNRLKLEGDPFRTFRENVQEQGKRFSDVLLHLQSLLS</sequence>
<reference evidence="24 25" key="1">
    <citation type="journal article" date="2014" name="Gene">
        <title>A comparative genomic analysis of the alkalitolerant soil bacterium Bacillus lehensis G1.</title>
        <authorList>
            <person name="Noor Y.M."/>
            <person name="Samsulrizal N.H."/>
            <person name="Jema'on N.A."/>
            <person name="Low K.O."/>
            <person name="Ramli A.N."/>
            <person name="Alias N.I."/>
            <person name="Damis S.I."/>
            <person name="Fuzi S.F."/>
            <person name="Isa M.N."/>
            <person name="Murad A.M."/>
            <person name="Raih M.F."/>
            <person name="Bakar F.D."/>
            <person name="Najimudin N."/>
            <person name="Mahadi N.M."/>
            <person name="Illias R.M."/>
        </authorList>
    </citation>
    <scope>NUCLEOTIDE SEQUENCE [LARGE SCALE GENOMIC DNA]</scope>
    <source>
        <strain evidence="24 25">G1</strain>
    </source>
</reference>
<dbReference type="GO" id="GO:0003910">
    <property type="term" value="F:DNA ligase (ATP) activity"/>
    <property type="evidence" value="ECO:0007669"/>
    <property type="project" value="UniProtKB-EC"/>
</dbReference>
<dbReference type="Gene3D" id="3.30.470.30">
    <property type="entry name" value="DNA ligase/mRNA capping enzyme"/>
    <property type="match status" value="1"/>
</dbReference>
<keyword evidence="5" id="KW-0548">Nucleotidyltransferase</keyword>
<dbReference type="GO" id="GO:0006310">
    <property type="term" value="P:DNA recombination"/>
    <property type="evidence" value="ECO:0007669"/>
    <property type="project" value="UniProtKB-KW"/>
</dbReference>
<dbReference type="eggNOG" id="COG3285">
    <property type="taxonomic scope" value="Bacteria"/>
</dbReference>
<dbReference type="PANTHER" id="PTHR42705">
    <property type="entry name" value="BIFUNCTIONAL NON-HOMOLOGOUS END JOINING PROTEIN LIGD"/>
    <property type="match status" value="1"/>
</dbReference>
<dbReference type="PROSITE" id="PS00333">
    <property type="entry name" value="DNA_LIGASE_A2"/>
    <property type="match status" value="1"/>
</dbReference>
<comment type="cofactor">
    <cofactor evidence="1">
        <name>Mn(2+)</name>
        <dbReference type="ChEBI" id="CHEBI:29035"/>
    </cofactor>
</comment>
<evidence type="ECO:0000313" key="24">
    <source>
        <dbReference type="EMBL" id="AIC96481.1"/>
    </source>
</evidence>
<dbReference type="HOGENOM" id="CLU_008325_0_2_9"/>
<dbReference type="GO" id="GO:0005524">
    <property type="term" value="F:ATP binding"/>
    <property type="evidence" value="ECO:0007669"/>
    <property type="project" value="UniProtKB-KW"/>
</dbReference>
<dbReference type="InterPro" id="IPR012310">
    <property type="entry name" value="DNA_ligase_ATP-dep_cent"/>
</dbReference>
<feature type="domain" description="ATP-dependent DNA ligase family profile" evidence="23">
    <location>
        <begin position="106"/>
        <end position="219"/>
    </location>
</feature>
<keyword evidence="15" id="KW-0233">DNA recombination</keyword>
<dbReference type="Pfam" id="PF01068">
    <property type="entry name" value="DNA_ligase_A_M"/>
    <property type="match status" value="1"/>
</dbReference>
<evidence type="ECO:0000256" key="22">
    <source>
        <dbReference type="ARBA" id="ARBA00049990"/>
    </source>
</evidence>
<dbReference type="InterPro" id="IPR014143">
    <property type="entry name" value="NHEJ_ligase_prk"/>
</dbReference>
<gene>
    <name evidence="24" type="ORF">BleG1_3934</name>
</gene>
<dbReference type="EMBL" id="CP003923">
    <property type="protein sequence ID" value="AIC96481.1"/>
    <property type="molecule type" value="Genomic_DNA"/>
</dbReference>
<keyword evidence="16" id="KW-0234">DNA repair</keyword>
<evidence type="ECO:0000256" key="5">
    <source>
        <dbReference type="ARBA" id="ARBA00022695"/>
    </source>
</evidence>
<keyword evidence="13" id="KW-0239">DNA-directed DNA polymerase</keyword>
<dbReference type="EC" id="6.5.1.1" evidence="2"/>
<dbReference type="NCBIfam" id="TIGR02776">
    <property type="entry name" value="NHEJ_ligase_prk"/>
    <property type="match status" value="1"/>
</dbReference>
<dbReference type="InterPro" id="IPR016059">
    <property type="entry name" value="DNA_ligase_ATP-dep_CS"/>
</dbReference>
<dbReference type="SUPFAM" id="SSF56091">
    <property type="entry name" value="DNA ligase/mRNA capping enzyme, catalytic domain"/>
    <property type="match status" value="1"/>
</dbReference>
<comment type="similarity">
    <text evidence="22">In the N-terminal section; belongs to the LigD polymerase family.</text>
</comment>
<evidence type="ECO:0000256" key="3">
    <source>
        <dbReference type="ARBA" id="ARBA00022598"/>
    </source>
</evidence>
<protein>
    <recommendedName>
        <fullName evidence="2">DNA ligase (ATP)</fullName>
        <ecNumber evidence="2">6.5.1.1</ecNumber>
    </recommendedName>
    <alternativeName>
        <fullName evidence="19">NHEJ DNA polymerase</fullName>
    </alternativeName>
</protein>
<proteinExistence type="inferred from homology"/>
<dbReference type="PATRIC" id="fig|1246626.3.peg.3933"/>
<keyword evidence="12" id="KW-0067">ATP-binding</keyword>
<dbReference type="Proteomes" id="UP000027142">
    <property type="component" value="Chromosome"/>
</dbReference>
<evidence type="ECO:0000256" key="18">
    <source>
        <dbReference type="ARBA" id="ARBA00023268"/>
    </source>
</evidence>
<name>A0A060LZ04_9BACI</name>
<dbReference type="InterPro" id="IPR014146">
    <property type="entry name" value="LigD_ligase_dom"/>
</dbReference>
<evidence type="ECO:0000259" key="23">
    <source>
        <dbReference type="PROSITE" id="PS50160"/>
    </source>
</evidence>
<evidence type="ECO:0000256" key="1">
    <source>
        <dbReference type="ARBA" id="ARBA00001936"/>
    </source>
</evidence>
<keyword evidence="4" id="KW-0808">Transferase</keyword>
<dbReference type="KEGG" id="ble:BleG1_3934"/>
<dbReference type="RefSeq" id="WP_038484601.1">
    <property type="nucleotide sequence ID" value="NZ_CP003923.1"/>
</dbReference>
<dbReference type="NCBIfam" id="TIGR02778">
    <property type="entry name" value="ligD_pol"/>
    <property type="match status" value="1"/>
</dbReference>
<comment type="similarity">
    <text evidence="21">In the C-terminal section; belongs to the ATP-dependent DNA ligase family.</text>
</comment>
<evidence type="ECO:0000256" key="10">
    <source>
        <dbReference type="ARBA" id="ARBA00022801"/>
    </source>
</evidence>
<evidence type="ECO:0000256" key="20">
    <source>
        <dbReference type="ARBA" id="ARBA00034003"/>
    </source>
</evidence>
<keyword evidence="18" id="KW-0511">Multifunctional enzyme</keyword>
<keyword evidence="25" id="KW-1185">Reference proteome</keyword>
<evidence type="ECO:0000256" key="8">
    <source>
        <dbReference type="ARBA" id="ARBA00022741"/>
    </source>
</evidence>
<dbReference type="GO" id="GO:0003887">
    <property type="term" value="F:DNA-directed DNA polymerase activity"/>
    <property type="evidence" value="ECO:0007669"/>
    <property type="project" value="UniProtKB-KW"/>
</dbReference>
<evidence type="ECO:0000256" key="2">
    <source>
        <dbReference type="ARBA" id="ARBA00012727"/>
    </source>
</evidence>
<keyword evidence="6" id="KW-0540">Nuclease</keyword>
<dbReference type="Pfam" id="PF21686">
    <property type="entry name" value="LigD_Prim-Pol"/>
    <property type="match status" value="1"/>
</dbReference>
<keyword evidence="10" id="KW-0378">Hydrolase</keyword>
<dbReference type="GO" id="GO:0003677">
    <property type="term" value="F:DNA binding"/>
    <property type="evidence" value="ECO:0007669"/>
    <property type="project" value="UniProtKB-KW"/>
</dbReference>
<evidence type="ECO:0000313" key="25">
    <source>
        <dbReference type="Proteomes" id="UP000027142"/>
    </source>
</evidence>
<evidence type="ECO:0000256" key="7">
    <source>
        <dbReference type="ARBA" id="ARBA00022723"/>
    </source>
</evidence>
<accession>A0A060LZ04</accession>
<evidence type="ECO:0000256" key="21">
    <source>
        <dbReference type="ARBA" id="ARBA00049981"/>
    </source>
</evidence>
<dbReference type="Gene3D" id="3.90.920.10">
    <property type="entry name" value="DNA primase, PRIM domain"/>
    <property type="match status" value="1"/>
</dbReference>
<dbReference type="GO" id="GO:0046872">
    <property type="term" value="F:metal ion binding"/>
    <property type="evidence" value="ECO:0007669"/>
    <property type="project" value="UniProtKB-KW"/>
</dbReference>
<dbReference type="CDD" id="cd07906">
    <property type="entry name" value="Adenylation_DNA_ligase_LigD_LigC"/>
    <property type="match status" value="1"/>
</dbReference>
<comment type="catalytic activity">
    <reaction evidence="20">
        <text>ATP + (deoxyribonucleotide)n-3'-hydroxyl + 5'-phospho-(deoxyribonucleotide)m = (deoxyribonucleotide)n+m + AMP + diphosphate.</text>
        <dbReference type="EC" id="6.5.1.1"/>
    </reaction>
</comment>